<comment type="domain">
    <text evidence="12">Contains an N-terminal zinc-binding domain, a central core domain that contains the primase activity, and a C-terminal DnaB-binding domain.</text>
</comment>
<evidence type="ECO:0000256" key="5">
    <source>
        <dbReference type="ARBA" id="ARBA00022705"/>
    </source>
</evidence>
<dbReference type="FunFam" id="3.90.580.10:FF:000001">
    <property type="entry name" value="DNA primase"/>
    <property type="match status" value="1"/>
</dbReference>
<dbReference type="SUPFAM" id="SSF57783">
    <property type="entry name" value="Zinc beta-ribbon"/>
    <property type="match status" value="1"/>
</dbReference>
<dbReference type="GO" id="GO:0005737">
    <property type="term" value="C:cytoplasm"/>
    <property type="evidence" value="ECO:0007669"/>
    <property type="project" value="TreeGrafter"/>
</dbReference>
<dbReference type="GO" id="GO:0003899">
    <property type="term" value="F:DNA-directed RNA polymerase activity"/>
    <property type="evidence" value="ECO:0007669"/>
    <property type="project" value="UniProtKB-UniRule"/>
</dbReference>
<dbReference type="CDD" id="cd03364">
    <property type="entry name" value="TOPRIM_DnaG_primases"/>
    <property type="match status" value="1"/>
</dbReference>
<dbReference type="GO" id="GO:0008270">
    <property type="term" value="F:zinc ion binding"/>
    <property type="evidence" value="ECO:0007669"/>
    <property type="project" value="UniProtKB-UniRule"/>
</dbReference>
<evidence type="ECO:0000259" key="16">
    <source>
        <dbReference type="PROSITE" id="PS50880"/>
    </source>
</evidence>
<dbReference type="InterPro" id="IPR006295">
    <property type="entry name" value="DNA_primase_DnaG"/>
</dbReference>
<keyword evidence="3 12" id="KW-0808">Transferase</keyword>
<keyword evidence="6 12" id="KW-0479">Metal-binding</keyword>
<feature type="domain" description="Toprim" evidence="16">
    <location>
        <begin position="253"/>
        <end position="334"/>
    </location>
</feature>
<dbReference type="Gene3D" id="3.40.1360.10">
    <property type="match status" value="1"/>
</dbReference>
<gene>
    <name evidence="12 17" type="primary">dnaG</name>
    <name evidence="17" type="ORF">IAA04_08490</name>
</gene>
<dbReference type="GO" id="GO:0003677">
    <property type="term" value="F:DNA binding"/>
    <property type="evidence" value="ECO:0007669"/>
    <property type="project" value="UniProtKB-KW"/>
</dbReference>
<dbReference type="SUPFAM" id="SSF56731">
    <property type="entry name" value="DNA primase core"/>
    <property type="match status" value="1"/>
</dbReference>
<comment type="caution">
    <text evidence="17">The sequence shown here is derived from an EMBL/GenBank/DDBJ whole genome shotgun (WGS) entry which is preliminary data.</text>
</comment>
<dbReference type="Pfam" id="PF08275">
    <property type="entry name" value="DNAG_N"/>
    <property type="match status" value="1"/>
</dbReference>
<reference evidence="17" key="1">
    <citation type="journal article" date="2021" name="PeerJ">
        <title>Extensive microbial diversity within the chicken gut microbiome revealed by metagenomics and culture.</title>
        <authorList>
            <person name="Gilroy R."/>
            <person name="Ravi A."/>
            <person name="Getino M."/>
            <person name="Pursley I."/>
            <person name="Horton D.L."/>
            <person name="Alikhan N.F."/>
            <person name="Baker D."/>
            <person name="Gharbi K."/>
            <person name="Hall N."/>
            <person name="Watson M."/>
            <person name="Adriaenssens E.M."/>
            <person name="Foster-Nyarko E."/>
            <person name="Jarju S."/>
            <person name="Secka A."/>
            <person name="Antonio M."/>
            <person name="Oren A."/>
            <person name="Chaudhuri R.R."/>
            <person name="La Ragione R."/>
            <person name="Hildebrand F."/>
            <person name="Pallen M.J."/>
        </authorList>
    </citation>
    <scope>NUCLEOTIDE SEQUENCE</scope>
    <source>
        <strain evidence="17">CHK183-5548</strain>
    </source>
</reference>
<dbReference type="InterPro" id="IPR016136">
    <property type="entry name" value="DNA_helicase_N/primase_C"/>
</dbReference>
<dbReference type="Pfam" id="PF01807">
    <property type="entry name" value="Zn_ribbon_DnaG"/>
    <property type="match status" value="1"/>
</dbReference>
<dbReference type="Gene3D" id="3.90.580.10">
    <property type="entry name" value="Zinc finger, CHC2-type domain"/>
    <property type="match status" value="1"/>
</dbReference>
<evidence type="ECO:0000256" key="14">
    <source>
        <dbReference type="PIRSR" id="PIRSR002811-1"/>
    </source>
</evidence>
<dbReference type="PANTHER" id="PTHR30313">
    <property type="entry name" value="DNA PRIMASE"/>
    <property type="match status" value="1"/>
</dbReference>
<dbReference type="PROSITE" id="PS50880">
    <property type="entry name" value="TOPRIM"/>
    <property type="match status" value="1"/>
</dbReference>
<dbReference type="GO" id="GO:0006269">
    <property type="term" value="P:DNA replication, synthesis of primer"/>
    <property type="evidence" value="ECO:0007669"/>
    <property type="project" value="UniProtKB-UniRule"/>
</dbReference>
<dbReference type="Proteomes" id="UP000823883">
    <property type="component" value="Unassembled WGS sequence"/>
</dbReference>
<evidence type="ECO:0000256" key="1">
    <source>
        <dbReference type="ARBA" id="ARBA00022478"/>
    </source>
</evidence>
<dbReference type="SMART" id="SM00493">
    <property type="entry name" value="TOPRIM"/>
    <property type="match status" value="1"/>
</dbReference>
<evidence type="ECO:0000256" key="9">
    <source>
        <dbReference type="ARBA" id="ARBA00022842"/>
    </source>
</evidence>
<dbReference type="InterPro" id="IPR006171">
    <property type="entry name" value="TOPRIM_dom"/>
</dbReference>
<dbReference type="SMART" id="SM00400">
    <property type="entry name" value="ZnF_CHCC"/>
    <property type="match status" value="1"/>
</dbReference>
<comment type="catalytic activity">
    <reaction evidence="12">
        <text>ssDNA + n NTP = ssDNA/pppN(pN)n-1 hybrid + (n-1) diphosphate.</text>
        <dbReference type="EC" id="2.7.7.101"/>
    </reaction>
</comment>
<keyword evidence="11 12" id="KW-0804">Transcription</keyword>
<evidence type="ECO:0000313" key="18">
    <source>
        <dbReference type="Proteomes" id="UP000823883"/>
    </source>
</evidence>
<dbReference type="InterPro" id="IPR050219">
    <property type="entry name" value="DnaG_primase"/>
</dbReference>
<dbReference type="PIRSF" id="PIRSF002811">
    <property type="entry name" value="DnaG"/>
    <property type="match status" value="1"/>
</dbReference>
<evidence type="ECO:0000256" key="11">
    <source>
        <dbReference type="ARBA" id="ARBA00023163"/>
    </source>
</evidence>
<evidence type="ECO:0000256" key="13">
    <source>
        <dbReference type="PIRNR" id="PIRNR002811"/>
    </source>
</evidence>
<protein>
    <recommendedName>
        <fullName evidence="12 13">DNA primase</fullName>
        <ecNumber evidence="12">2.7.7.101</ecNumber>
    </recommendedName>
</protein>
<organism evidence="17 18">
    <name type="scientific">Candidatus Lachnoclostridium pullistercoris</name>
    <dbReference type="NCBI Taxonomy" id="2838632"/>
    <lineage>
        <taxon>Bacteria</taxon>
        <taxon>Bacillati</taxon>
        <taxon>Bacillota</taxon>
        <taxon>Clostridia</taxon>
        <taxon>Lachnospirales</taxon>
        <taxon>Lachnospiraceae</taxon>
    </lineage>
</organism>
<sequence length="590" mass="67206">MYYPDEIVEEVRSRNDIVDVISGYVRLQKRGSNYFGLCPFHNEKSPSFSVSPGKQMYYCFGCGAGGNVITFLMEYENYTFAEALKVLADRAGVTLPQEDTSREAKAREELRTTLLKINKLAANFFYWQLHQPQGEIGYQYFKKRELTDETIRRFGLGFAGKSGGLYQYLKGKDYDDAVLKETGLFAIEERGARDKFWNRVMFPIMDVNNRVIGFGGRVMGDGTPKYLNSPETKIFDKSRNLYGLNYARTSREDYLLVCEGYMDVIALHQAGFTNSVASLGTALTSQHANLLKRYTNRVVLTYDSDGAGIRAALRAIPLLKEAGISTKVLNMKPYKDPDEFIKNLGADQFRERIAQARNSFLFEIDVLKENYSMQDPEQKTEFQNQVARKLLEFPEALERDNYMQAVAAEYFINYEDLRRLVNSLGSRLGAAAGAAKDREELREERQKQKKDREDGMRRSQRLLLTWLIEDEGLFDKIEGIITADDFVEPLYHQVAELVFEGHRQGNLNPAAILNRFIDDGDQYREAAALFNAALGESLSNEEQKKAFSETVVRVKKNSLDYASRNVTDAAGLQRLIKEQAAVQNLHISLD</sequence>
<name>A0A9D2T7M1_9FIRM</name>
<keyword evidence="1 12" id="KW-0240">DNA-directed RNA polymerase</keyword>
<evidence type="ECO:0000256" key="8">
    <source>
        <dbReference type="ARBA" id="ARBA00022833"/>
    </source>
</evidence>
<dbReference type="EMBL" id="DWWL01000054">
    <property type="protein sequence ID" value="HJC48075.1"/>
    <property type="molecule type" value="Genomic_DNA"/>
</dbReference>
<keyword evidence="8 12" id="KW-0862">Zinc</keyword>
<feature type="region of interest" description="Disordered" evidence="15">
    <location>
        <begin position="435"/>
        <end position="454"/>
    </location>
</feature>
<dbReference type="Pfam" id="PF13155">
    <property type="entry name" value="Toprim_2"/>
    <property type="match status" value="1"/>
</dbReference>
<dbReference type="AlphaFoldDB" id="A0A9D2T7M1"/>
<dbReference type="InterPro" id="IPR019475">
    <property type="entry name" value="DNA_primase_DnaB-bd"/>
</dbReference>
<dbReference type="InterPro" id="IPR013264">
    <property type="entry name" value="DNAG_N"/>
</dbReference>
<dbReference type="InterPro" id="IPR002694">
    <property type="entry name" value="Znf_CHC2"/>
</dbReference>
<evidence type="ECO:0000256" key="4">
    <source>
        <dbReference type="ARBA" id="ARBA00022695"/>
    </source>
</evidence>
<evidence type="ECO:0000256" key="12">
    <source>
        <dbReference type="HAMAP-Rule" id="MF_00974"/>
    </source>
</evidence>
<evidence type="ECO:0000256" key="15">
    <source>
        <dbReference type="SAM" id="MobiDB-lite"/>
    </source>
</evidence>
<dbReference type="InterPro" id="IPR037068">
    <property type="entry name" value="DNA_primase_core_N_sf"/>
</dbReference>
<dbReference type="PANTHER" id="PTHR30313:SF2">
    <property type="entry name" value="DNA PRIMASE"/>
    <property type="match status" value="1"/>
</dbReference>
<reference evidence="17" key="2">
    <citation type="submission" date="2021-04" db="EMBL/GenBank/DDBJ databases">
        <authorList>
            <person name="Gilroy R."/>
        </authorList>
    </citation>
    <scope>NUCLEOTIDE SEQUENCE</scope>
    <source>
        <strain evidence="17">CHK183-5548</strain>
    </source>
</reference>
<evidence type="ECO:0000256" key="7">
    <source>
        <dbReference type="ARBA" id="ARBA00022771"/>
    </source>
</evidence>
<dbReference type="InterPro" id="IPR036977">
    <property type="entry name" value="DNA_primase_Znf_CHC2"/>
</dbReference>
<accession>A0A9D2T7M1</accession>
<dbReference type="GO" id="GO:0000428">
    <property type="term" value="C:DNA-directed RNA polymerase complex"/>
    <property type="evidence" value="ECO:0007669"/>
    <property type="project" value="UniProtKB-KW"/>
</dbReference>
<comment type="similarity">
    <text evidence="12 13">Belongs to the DnaG primase family.</text>
</comment>
<keyword evidence="7 12" id="KW-0863">Zinc-finger</keyword>
<dbReference type="Gene3D" id="1.10.860.10">
    <property type="entry name" value="DNAb Helicase, Chain A"/>
    <property type="match status" value="1"/>
</dbReference>
<comment type="cofactor">
    <cofactor evidence="12 13 14">
        <name>Zn(2+)</name>
        <dbReference type="ChEBI" id="CHEBI:29105"/>
    </cofactor>
    <text evidence="12 13 14">Binds 1 zinc ion per monomer.</text>
</comment>
<keyword evidence="9" id="KW-0460">Magnesium</keyword>
<evidence type="ECO:0000256" key="2">
    <source>
        <dbReference type="ARBA" id="ARBA00022515"/>
    </source>
</evidence>
<feature type="zinc finger region" description="CHC2-type" evidence="12 14">
    <location>
        <begin position="38"/>
        <end position="62"/>
    </location>
</feature>
<dbReference type="HAMAP" id="MF_00974">
    <property type="entry name" value="DNA_primase_DnaG"/>
    <property type="match status" value="1"/>
</dbReference>
<dbReference type="GO" id="GO:1990077">
    <property type="term" value="C:primosome complex"/>
    <property type="evidence" value="ECO:0007669"/>
    <property type="project" value="UniProtKB-KW"/>
</dbReference>
<dbReference type="FunFam" id="3.40.1360.10:FF:000002">
    <property type="entry name" value="DNA primase"/>
    <property type="match status" value="1"/>
</dbReference>
<dbReference type="Pfam" id="PF10410">
    <property type="entry name" value="DnaB_bind"/>
    <property type="match status" value="1"/>
</dbReference>
<dbReference type="EC" id="2.7.7.101" evidence="12"/>
<evidence type="ECO:0000256" key="6">
    <source>
        <dbReference type="ARBA" id="ARBA00022723"/>
    </source>
</evidence>
<keyword evidence="5 12" id="KW-0235">DNA replication</keyword>
<proteinExistence type="inferred from homology"/>
<evidence type="ECO:0000313" key="17">
    <source>
        <dbReference type="EMBL" id="HJC48075.1"/>
    </source>
</evidence>
<evidence type="ECO:0000256" key="3">
    <source>
        <dbReference type="ARBA" id="ARBA00022679"/>
    </source>
</evidence>
<comment type="subunit">
    <text evidence="12">Monomer. Interacts with DnaB.</text>
</comment>
<comment type="function">
    <text evidence="12 13">RNA polymerase that catalyzes the synthesis of short RNA molecules used as primers for DNA polymerase during DNA replication.</text>
</comment>
<dbReference type="NCBIfam" id="TIGR01391">
    <property type="entry name" value="dnaG"/>
    <property type="match status" value="1"/>
</dbReference>
<keyword evidence="2 12" id="KW-0639">Primosome</keyword>
<dbReference type="InterPro" id="IPR034151">
    <property type="entry name" value="TOPRIM_DnaG_bac"/>
</dbReference>
<evidence type="ECO:0000256" key="10">
    <source>
        <dbReference type="ARBA" id="ARBA00023125"/>
    </source>
</evidence>
<dbReference type="InterPro" id="IPR030846">
    <property type="entry name" value="DnaG_bac"/>
</dbReference>
<keyword evidence="4 12" id="KW-0548">Nucleotidyltransferase</keyword>
<dbReference type="Gene3D" id="3.90.980.10">
    <property type="entry name" value="DNA primase, catalytic core, N-terminal domain"/>
    <property type="match status" value="1"/>
</dbReference>
<keyword evidence="10 12" id="KW-0238">DNA-binding</keyword>